<keyword evidence="5" id="KW-1185">Reference proteome</keyword>
<evidence type="ECO:0008006" key="6">
    <source>
        <dbReference type="Google" id="ProtNLM"/>
    </source>
</evidence>
<dbReference type="InterPro" id="IPR005754">
    <property type="entry name" value="Sortase"/>
</dbReference>
<feature type="region of interest" description="Disordered" evidence="2">
    <location>
        <begin position="133"/>
        <end position="166"/>
    </location>
</feature>
<keyword evidence="3" id="KW-0812">Transmembrane</keyword>
<evidence type="ECO:0000256" key="3">
    <source>
        <dbReference type="SAM" id="Phobius"/>
    </source>
</evidence>
<protein>
    <recommendedName>
        <fullName evidence="6">Sortase family protein</fullName>
    </recommendedName>
</protein>
<keyword evidence="3" id="KW-1133">Transmembrane helix</keyword>
<sequence length="320" mass="33831">MTTPTPDDRRPEPPARGGGPGGPAQPYRRPLPGHPRQAGAPLPPGYPRPGYAQPGHPRQAYRPPMPPRPGYPAGHQGPGYPVPEYGDPGGGRVLRSVLILAAIAGVVTVLVGVFYMLAAPEQYGLADERALPPRAQQDPAGAEETYFSAPPTVPPPQPTVPAAPAMLPSTPKRLVIPRLGVDAPVRSVGLDRKGAVQVPPVNNPNLVGWFREGPTAGETGPAIMLGHKDTQAGSAVFSRLDEIRNGDVIEVHRQDGVIAVFTVGGLEQAEKSVFPTQRVYGESPDPQLHLITCGGAYDRATGHYTDNVIVYATMTATRRA</sequence>
<dbReference type="RefSeq" id="WP_184942217.1">
    <property type="nucleotide sequence ID" value="NZ_JACHJJ010000009.1"/>
</dbReference>
<comment type="caution">
    <text evidence="4">The sequence shown here is derived from an EMBL/GenBank/DDBJ whole genome shotgun (WGS) entry which is preliminary data.</text>
</comment>
<evidence type="ECO:0000313" key="5">
    <source>
        <dbReference type="Proteomes" id="UP000562352"/>
    </source>
</evidence>
<dbReference type="InterPro" id="IPR042001">
    <property type="entry name" value="Sortase_F"/>
</dbReference>
<reference evidence="4 5" key="1">
    <citation type="submission" date="2020-08" db="EMBL/GenBank/DDBJ databases">
        <title>Genomic Encyclopedia of Type Strains, Phase III (KMG-III): the genomes of soil and plant-associated and newly described type strains.</title>
        <authorList>
            <person name="Whitman W."/>
        </authorList>
    </citation>
    <scope>NUCLEOTIDE SEQUENCE [LARGE SCALE GENOMIC DNA]</scope>
    <source>
        <strain evidence="4 5">CECT 3303</strain>
    </source>
</reference>
<feature type="region of interest" description="Disordered" evidence="2">
    <location>
        <begin position="1"/>
        <end position="84"/>
    </location>
</feature>
<dbReference type="InterPro" id="IPR023365">
    <property type="entry name" value="Sortase_dom-sf"/>
</dbReference>
<accession>A0A841D5T1</accession>
<dbReference type="AlphaFoldDB" id="A0A841D5T1"/>
<keyword evidence="3" id="KW-0472">Membrane</keyword>
<evidence type="ECO:0000256" key="1">
    <source>
        <dbReference type="ARBA" id="ARBA00022801"/>
    </source>
</evidence>
<evidence type="ECO:0000313" key="4">
    <source>
        <dbReference type="EMBL" id="MBB5963817.1"/>
    </source>
</evidence>
<feature type="compositionally biased region" description="Basic and acidic residues" evidence="2">
    <location>
        <begin position="1"/>
        <end position="13"/>
    </location>
</feature>
<feature type="compositionally biased region" description="Pro residues" evidence="2">
    <location>
        <begin position="151"/>
        <end position="161"/>
    </location>
</feature>
<dbReference type="CDD" id="cd05829">
    <property type="entry name" value="Sortase_F"/>
    <property type="match status" value="1"/>
</dbReference>
<gene>
    <name evidence="4" type="ORF">FHS22_003099</name>
</gene>
<dbReference type="Gene3D" id="2.40.260.10">
    <property type="entry name" value="Sortase"/>
    <property type="match status" value="1"/>
</dbReference>
<dbReference type="EMBL" id="JACHJJ010000009">
    <property type="protein sequence ID" value="MBB5963817.1"/>
    <property type="molecule type" value="Genomic_DNA"/>
</dbReference>
<dbReference type="Proteomes" id="UP000562352">
    <property type="component" value="Unassembled WGS sequence"/>
</dbReference>
<feature type="transmembrane region" description="Helical" evidence="3">
    <location>
        <begin position="97"/>
        <end position="118"/>
    </location>
</feature>
<dbReference type="GO" id="GO:0016787">
    <property type="term" value="F:hydrolase activity"/>
    <property type="evidence" value="ECO:0007669"/>
    <property type="project" value="UniProtKB-KW"/>
</dbReference>
<keyword evidence="1" id="KW-0378">Hydrolase</keyword>
<dbReference type="Pfam" id="PF04203">
    <property type="entry name" value="Sortase"/>
    <property type="match status" value="1"/>
</dbReference>
<organism evidence="4 5">
    <name type="scientific">Planomonospora venezuelensis</name>
    <dbReference type="NCBI Taxonomy" id="1999"/>
    <lineage>
        <taxon>Bacteria</taxon>
        <taxon>Bacillati</taxon>
        <taxon>Actinomycetota</taxon>
        <taxon>Actinomycetes</taxon>
        <taxon>Streptosporangiales</taxon>
        <taxon>Streptosporangiaceae</taxon>
        <taxon>Planomonospora</taxon>
    </lineage>
</organism>
<evidence type="ECO:0000256" key="2">
    <source>
        <dbReference type="SAM" id="MobiDB-lite"/>
    </source>
</evidence>
<proteinExistence type="predicted"/>
<dbReference type="NCBIfam" id="NF033748">
    <property type="entry name" value="class_F_sortase"/>
    <property type="match status" value="1"/>
</dbReference>
<name>A0A841D5T1_PLAVE</name>
<dbReference type="SUPFAM" id="SSF63817">
    <property type="entry name" value="Sortase"/>
    <property type="match status" value="1"/>
</dbReference>